<evidence type="ECO:0000313" key="1">
    <source>
        <dbReference type="EMBL" id="KAF2810911.1"/>
    </source>
</evidence>
<dbReference type="EMBL" id="MU003699">
    <property type="protein sequence ID" value="KAF2810911.1"/>
    <property type="molecule type" value="Genomic_DNA"/>
</dbReference>
<sequence>MPDIDPKIRVLVLDPSPHFTNINYTYTSSLKKSLLAPCSPRFHALISDPNTTEIAIDTTVRTWGLFLGWLYTSQLRLDAPLWDSDRDDSKSMNDLLGLYTFAIKFEVVRLHRDVMNSFLYRFKNGWVITESTLASIENGLHYQDPLVAFAVAMVLNFMPGISFATWAKLSPRFSHTINVLNKARAEKAWSERDFVVEDAGRARELILGDWCQWHGHRTREDGTYEEPRVVEACYKETSTQMRVWKAEKAGKWLSSENRGSGFDFLMGEL</sequence>
<name>A0A6A6YQ78_9PEZI</name>
<gene>
    <name evidence="1 3" type="ORF">BDZ99DRAFT_462203</name>
</gene>
<reference evidence="1 3" key="1">
    <citation type="journal article" date="2020" name="Stud. Mycol.">
        <title>101 Dothideomycetes genomes: a test case for predicting lifestyles and emergence of pathogens.</title>
        <authorList>
            <person name="Haridas S."/>
            <person name="Albert R."/>
            <person name="Binder M."/>
            <person name="Bloem J."/>
            <person name="Labutti K."/>
            <person name="Salamov A."/>
            <person name="Andreopoulos B."/>
            <person name="Baker S."/>
            <person name="Barry K."/>
            <person name="Bills G."/>
            <person name="Bluhm B."/>
            <person name="Cannon C."/>
            <person name="Castanera R."/>
            <person name="Culley D."/>
            <person name="Daum C."/>
            <person name="Ezra D."/>
            <person name="Gonzalez J."/>
            <person name="Henrissat B."/>
            <person name="Kuo A."/>
            <person name="Liang C."/>
            <person name="Lipzen A."/>
            <person name="Lutzoni F."/>
            <person name="Magnuson J."/>
            <person name="Mondo S."/>
            <person name="Nolan M."/>
            <person name="Ohm R."/>
            <person name="Pangilinan J."/>
            <person name="Park H.-J."/>
            <person name="Ramirez L."/>
            <person name="Alfaro M."/>
            <person name="Sun H."/>
            <person name="Tritt A."/>
            <person name="Yoshinaga Y."/>
            <person name="Zwiers L.-H."/>
            <person name="Turgeon B."/>
            <person name="Goodwin S."/>
            <person name="Spatafora J."/>
            <person name="Crous P."/>
            <person name="Grigoriev I."/>
        </authorList>
    </citation>
    <scope>NUCLEOTIDE SEQUENCE</scope>
    <source>
        <strain evidence="1 3">CBS 304.34</strain>
    </source>
</reference>
<evidence type="ECO:0000313" key="2">
    <source>
        <dbReference type="Proteomes" id="UP000504636"/>
    </source>
</evidence>
<accession>A0A6A6YQ78</accession>
<dbReference type="Proteomes" id="UP000504636">
    <property type="component" value="Unplaced"/>
</dbReference>
<reference evidence="3" key="2">
    <citation type="submission" date="2020-04" db="EMBL/GenBank/DDBJ databases">
        <authorList>
            <consortium name="NCBI Genome Project"/>
        </authorList>
    </citation>
    <scope>NUCLEOTIDE SEQUENCE</scope>
    <source>
        <strain evidence="3">CBS 304.34</strain>
    </source>
</reference>
<protein>
    <recommendedName>
        <fullName evidence="4">BTB domain-containing protein</fullName>
    </recommendedName>
</protein>
<reference evidence="3" key="3">
    <citation type="submission" date="2025-04" db="UniProtKB">
        <authorList>
            <consortium name="RefSeq"/>
        </authorList>
    </citation>
    <scope>IDENTIFICATION</scope>
    <source>
        <strain evidence="3">CBS 304.34</strain>
    </source>
</reference>
<proteinExistence type="predicted"/>
<evidence type="ECO:0008006" key="4">
    <source>
        <dbReference type="Google" id="ProtNLM"/>
    </source>
</evidence>
<evidence type="ECO:0000313" key="3">
    <source>
        <dbReference type="RefSeq" id="XP_033577875.1"/>
    </source>
</evidence>
<dbReference type="GeneID" id="54460689"/>
<dbReference type="AlphaFoldDB" id="A0A6A6YQ78"/>
<keyword evidence="2" id="KW-1185">Reference proteome</keyword>
<dbReference type="OrthoDB" id="10308351at2759"/>
<dbReference type="RefSeq" id="XP_033577875.1">
    <property type="nucleotide sequence ID" value="XM_033719796.1"/>
</dbReference>
<organism evidence="1">
    <name type="scientific">Mytilinidion resinicola</name>
    <dbReference type="NCBI Taxonomy" id="574789"/>
    <lineage>
        <taxon>Eukaryota</taxon>
        <taxon>Fungi</taxon>
        <taxon>Dikarya</taxon>
        <taxon>Ascomycota</taxon>
        <taxon>Pezizomycotina</taxon>
        <taxon>Dothideomycetes</taxon>
        <taxon>Pleosporomycetidae</taxon>
        <taxon>Mytilinidiales</taxon>
        <taxon>Mytilinidiaceae</taxon>
        <taxon>Mytilinidion</taxon>
    </lineage>
</organism>